<dbReference type="AlphaFoldDB" id="A0A7W8QLF2"/>
<reference evidence="2 3" key="1">
    <citation type="submission" date="2020-08" db="EMBL/GenBank/DDBJ databases">
        <title>Sequencing the genomes of 1000 actinobacteria strains.</title>
        <authorList>
            <person name="Klenk H.-P."/>
        </authorList>
    </citation>
    <scope>NUCLEOTIDE SEQUENCE [LARGE SCALE GENOMIC DNA]</scope>
    <source>
        <strain evidence="2 3">DSM 44551</strain>
    </source>
</reference>
<gene>
    <name evidence="2" type="ORF">HDA36_001997</name>
</gene>
<dbReference type="RefSeq" id="WP_184391557.1">
    <property type="nucleotide sequence ID" value="NZ_BAAAJD010000137.1"/>
</dbReference>
<dbReference type="InterPro" id="IPR003033">
    <property type="entry name" value="SCP2_sterol-bd_dom"/>
</dbReference>
<dbReference type="Proteomes" id="UP000572635">
    <property type="component" value="Unassembled WGS sequence"/>
</dbReference>
<feature type="domain" description="SCP2" evidence="1">
    <location>
        <begin position="22"/>
        <end position="115"/>
    </location>
</feature>
<evidence type="ECO:0000313" key="3">
    <source>
        <dbReference type="Proteomes" id="UP000572635"/>
    </source>
</evidence>
<dbReference type="Gene3D" id="3.30.1050.10">
    <property type="entry name" value="SCP2 sterol-binding domain"/>
    <property type="match status" value="1"/>
</dbReference>
<organism evidence="2 3">
    <name type="scientific">Nocardiopsis composta</name>
    <dbReference type="NCBI Taxonomy" id="157465"/>
    <lineage>
        <taxon>Bacteria</taxon>
        <taxon>Bacillati</taxon>
        <taxon>Actinomycetota</taxon>
        <taxon>Actinomycetes</taxon>
        <taxon>Streptosporangiales</taxon>
        <taxon>Nocardiopsidaceae</taxon>
        <taxon>Nocardiopsis</taxon>
    </lineage>
</organism>
<comment type="caution">
    <text evidence="2">The sequence shown here is derived from an EMBL/GenBank/DDBJ whole genome shotgun (WGS) entry which is preliminary data.</text>
</comment>
<protein>
    <recommendedName>
        <fullName evidence="1">SCP2 domain-containing protein</fullName>
    </recommendedName>
</protein>
<dbReference type="EMBL" id="JACHDB010000001">
    <property type="protein sequence ID" value="MBB5431913.1"/>
    <property type="molecule type" value="Genomic_DNA"/>
</dbReference>
<accession>A0A7W8QLF2</accession>
<evidence type="ECO:0000259" key="1">
    <source>
        <dbReference type="Pfam" id="PF02036"/>
    </source>
</evidence>
<dbReference type="SUPFAM" id="SSF55718">
    <property type="entry name" value="SCP-like"/>
    <property type="match status" value="1"/>
</dbReference>
<proteinExistence type="predicted"/>
<keyword evidence="3" id="KW-1185">Reference proteome</keyword>
<dbReference type="Pfam" id="PF02036">
    <property type="entry name" value="SCP2"/>
    <property type="match status" value="1"/>
</dbReference>
<dbReference type="InterPro" id="IPR036527">
    <property type="entry name" value="SCP2_sterol-bd_dom_sf"/>
</dbReference>
<name>A0A7W8QLF2_9ACTN</name>
<evidence type="ECO:0000313" key="2">
    <source>
        <dbReference type="EMBL" id="MBB5431913.1"/>
    </source>
</evidence>
<sequence length="116" mass="13025">MPSVEECREAIDRVSGRIMEVDEADRRKHIVERSVSVAVKDLDTVFDMRLTKDGLQDVTSRATASPGDRAQVRITLASEDLVALAYDRLELTKAMFSGRVKIDASFGDLMRLRKLL</sequence>